<evidence type="ECO:0000313" key="1">
    <source>
        <dbReference type="EMBL" id="EQD65163.1"/>
    </source>
</evidence>
<sequence length="150" mass="16164">MEAARGVADLGKEVILVERRSRLGGTPDSASYSSFALDHRPAQEVLEVARQAVLTQPLVQLHLETEVSSFAGEPGAFQATLKAADGSTTNMSCGAAIIATGFDHFDPGRETQAYGYYEYEDVITLVDAERMLSAKKFVRPSTGDAPPRRS</sequence>
<dbReference type="EMBL" id="AUZY01004094">
    <property type="protein sequence ID" value="EQD65163.1"/>
    <property type="molecule type" value="Genomic_DNA"/>
</dbReference>
<gene>
    <name evidence="1" type="ORF">B1B_06456</name>
</gene>
<feature type="non-terminal residue" evidence="1">
    <location>
        <position position="150"/>
    </location>
</feature>
<reference evidence="1" key="2">
    <citation type="journal article" date="2014" name="ISME J.">
        <title>Microbial stratification in low pH oxic and suboxic macroscopic growths along an acid mine drainage.</title>
        <authorList>
            <person name="Mendez-Garcia C."/>
            <person name="Mesa V."/>
            <person name="Sprenger R.R."/>
            <person name="Richter M."/>
            <person name="Diez M.S."/>
            <person name="Solano J."/>
            <person name="Bargiela R."/>
            <person name="Golyshina O.V."/>
            <person name="Manteca A."/>
            <person name="Ramos J.L."/>
            <person name="Gallego J.R."/>
            <person name="Llorente I."/>
            <person name="Martins Dos Santos V.A."/>
            <person name="Jensen O.N."/>
            <person name="Pelaez A.I."/>
            <person name="Sanchez J."/>
            <person name="Ferrer M."/>
        </authorList>
    </citation>
    <scope>NUCLEOTIDE SEQUENCE</scope>
</reference>
<dbReference type="SUPFAM" id="SSF51905">
    <property type="entry name" value="FAD/NAD(P)-binding domain"/>
    <property type="match status" value="1"/>
</dbReference>
<organism evidence="1">
    <name type="scientific">mine drainage metagenome</name>
    <dbReference type="NCBI Taxonomy" id="410659"/>
    <lineage>
        <taxon>unclassified sequences</taxon>
        <taxon>metagenomes</taxon>
        <taxon>ecological metagenomes</taxon>
    </lineage>
</organism>
<protein>
    <submittedName>
        <fullName evidence="1">FAD-dependent pyridine nucleotide-disulfide oxidoreductase</fullName>
    </submittedName>
</protein>
<dbReference type="Gene3D" id="3.50.50.60">
    <property type="entry name" value="FAD/NAD(P)-binding domain"/>
    <property type="match status" value="1"/>
</dbReference>
<reference evidence="1" key="1">
    <citation type="submission" date="2013-08" db="EMBL/GenBank/DDBJ databases">
        <authorList>
            <person name="Mendez C."/>
            <person name="Richter M."/>
            <person name="Ferrer M."/>
            <person name="Sanchez J."/>
        </authorList>
    </citation>
    <scope>NUCLEOTIDE SEQUENCE</scope>
</reference>
<comment type="caution">
    <text evidence="1">The sequence shown here is derived from an EMBL/GenBank/DDBJ whole genome shotgun (WGS) entry which is preliminary data.</text>
</comment>
<accession>T1B9R2</accession>
<dbReference type="InterPro" id="IPR036188">
    <property type="entry name" value="FAD/NAD-bd_sf"/>
</dbReference>
<proteinExistence type="predicted"/>
<dbReference type="AlphaFoldDB" id="T1B9R2"/>
<name>T1B9R2_9ZZZZ</name>